<evidence type="ECO:0000313" key="3">
    <source>
        <dbReference type="Proteomes" id="UP000821866"/>
    </source>
</evidence>
<dbReference type="AlphaFoldDB" id="A0A9J6EHW3"/>
<reference evidence="2" key="2">
    <citation type="submission" date="2021-09" db="EMBL/GenBank/DDBJ databases">
        <authorList>
            <person name="Jia N."/>
            <person name="Wang J."/>
            <person name="Shi W."/>
            <person name="Du L."/>
            <person name="Sun Y."/>
            <person name="Zhan W."/>
            <person name="Jiang J."/>
            <person name="Wang Q."/>
            <person name="Zhang B."/>
            <person name="Ji P."/>
            <person name="Sakyi L.B."/>
            <person name="Cui X."/>
            <person name="Yuan T."/>
            <person name="Jiang B."/>
            <person name="Yang W."/>
            <person name="Lam T.T.-Y."/>
            <person name="Chang Q."/>
            <person name="Ding S."/>
            <person name="Wang X."/>
            <person name="Zhu J."/>
            <person name="Ruan X."/>
            <person name="Zhao L."/>
            <person name="Wei J."/>
            <person name="Que T."/>
            <person name="Du C."/>
            <person name="Cheng J."/>
            <person name="Dai P."/>
            <person name="Han X."/>
            <person name="Huang E."/>
            <person name="Gao Y."/>
            <person name="Liu J."/>
            <person name="Shao H."/>
            <person name="Ye R."/>
            <person name="Li L."/>
            <person name="Wei W."/>
            <person name="Wang X."/>
            <person name="Wang C."/>
            <person name="Huo Q."/>
            <person name="Li W."/>
            <person name="Guo W."/>
            <person name="Chen H."/>
            <person name="Chen S."/>
            <person name="Zhou L."/>
            <person name="Zhou L."/>
            <person name="Ni X."/>
            <person name="Tian J."/>
            <person name="Zhou Y."/>
            <person name="Sheng Y."/>
            <person name="Liu T."/>
            <person name="Pan Y."/>
            <person name="Xia L."/>
            <person name="Li J."/>
            <person name="Zhao F."/>
            <person name="Cao W."/>
        </authorList>
    </citation>
    <scope>NUCLEOTIDE SEQUENCE</scope>
    <source>
        <strain evidence="2">Rmic-2018</strain>
        <tissue evidence="2">Larvae</tissue>
    </source>
</reference>
<comment type="caution">
    <text evidence="2">The sequence shown here is derived from an EMBL/GenBank/DDBJ whole genome shotgun (WGS) entry which is preliminary data.</text>
</comment>
<sequence>MPDGDCCGLCSGPISETEDYRRCRRCDRRAHVSCIPSSEEEDNLQDHWELHTSAELSSFAEASPRPSEASSSSSAHCFETSAVAVHPPNYMDDRIAAIQDLMGYARRGMWLIEHGCATWPTMNEWQRRQYARNCILQAELLVFLQLEMSSIRDELASQLVPQPLQRSIAQSESYPEPQVIPATPLPDCPAFRDSDDEEDF</sequence>
<evidence type="ECO:0000256" key="1">
    <source>
        <dbReference type="SAM" id="MobiDB-lite"/>
    </source>
</evidence>
<dbReference type="Proteomes" id="UP000821866">
    <property type="component" value="Chromosome 2"/>
</dbReference>
<feature type="region of interest" description="Disordered" evidence="1">
    <location>
        <begin position="166"/>
        <end position="200"/>
    </location>
</feature>
<gene>
    <name evidence="2" type="ORF">HPB51_018501</name>
</gene>
<evidence type="ECO:0000313" key="2">
    <source>
        <dbReference type="EMBL" id="KAH8033990.1"/>
    </source>
</evidence>
<protein>
    <submittedName>
        <fullName evidence="2">Uncharacterized protein</fullName>
    </submittedName>
</protein>
<proteinExistence type="predicted"/>
<name>A0A9J6EHW3_RHIMP</name>
<accession>A0A9J6EHW3</accession>
<dbReference type="EMBL" id="JABSTU010000004">
    <property type="protein sequence ID" value="KAH8033990.1"/>
    <property type="molecule type" value="Genomic_DNA"/>
</dbReference>
<reference evidence="2" key="1">
    <citation type="journal article" date="2020" name="Cell">
        <title>Large-Scale Comparative Analyses of Tick Genomes Elucidate Their Genetic Diversity and Vector Capacities.</title>
        <authorList>
            <consortium name="Tick Genome and Microbiome Consortium (TIGMIC)"/>
            <person name="Jia N."/>
            <person name="Wang J."/>
            <person name="Shi W."/>
            <person name="Du L."/>
            <person name="Sun Y."/>
            <person name="Zhan W."/>
            <person name="Jiang J.F."/>
            <person name="Wang Q."/>
            <person name="Zhang B."/>
            <person name="Ji P."/>
            <person name="Bell-Sakyi L."/>
            <person name="Cui X.M."/>
            <person name="Yuan T.T."/>
            <person name="Jiang B.G."/>
            <person name="Yang W.F."/>
            <person name="Lam T.T."/>
            <person name="Chang Q.C."/>
            <person name="Ding S.J."/>
            <person name="Wang X.J."/>
            <person name="Zhu J.G."/>
            <person name="Ruan X.D."/>
            <person name="Zhao L."/>
            <person name="Wei J.T."/>
            <person name="Ye R.Z."/>
            <person name="Que T.C."/>
            <person name="Du C.H."/>
            <person name="Zhou Y.H."/>
            <person name="Cheng J.X."/>
            <person name="Dai P.F."/>
            <person name="Guo W.B."/>
            <person name="Han X.H."/>
            <person name="Huang E.J."/>
            <person name="Li L.F."/>
            <person name="Wei W."/>
            <person name="Gao Y.C."/>
            <person name="Liu J.Z."/>
            <person name="Shao H.Z."/>
            <person name="Wang X."/>
            <person name="Wang C.C."/>
            <person name="Yang T.C."/>
            <person name="Huo Q.B."/>
            <person name="Li W."/>
            <person name="Chen H.Y."/>
            <person name="Chen S.E."/>
            <person name="Zhou L.G."/>
            <person name="Ni X.B."/>
            <person name="Tian J.H."/>
            <person name="Sheng Y."/>
            <person name="Liu T."/>
            <person name="Pan Y.S."/>
            <person name="Xia L.Y."/>
            <person name="Li J."/>
            <person name="Zhao F."/>
            <person name="Cao W.C."/>
        </authorList>
    </citation>
    <scope>NUCLEOTIDE SEQUENCE</scope>
    <source>
        <strain evidence="2">Rmic-2018</strain>
    </source>
</reference>
<organism evidence="2 3">
    <name type="scientific">Rhipicephalus microplus</name>
    <name type="common">Cattle tick</name>
    <name type="synonym">Boophilus microplus</name>
    <dbReference type="NCBI Taxonomy" id="6941"/>
    <lineage>
        <taxon>Eukaryota</taxon>
        <taxon>Metazoa</taxon>
        <taxon>Ecdysozoa</taxon>
        <taxon>Arthropoda</taxon>
        <taxon>Chelicerata</taxon>
        <taxon>Arachnida</taxon>
        <taxon>Acari</taxon>
        <taxon>Parasitiformes</taxon>
        <taxon>Ixodida</taxon>
        <taxon>Ixodoidea</taxon>
        <taxon>Ixodidae</taxon>
        <taxon>Rhipicephalinae</taxon>
        <taxon>Rhipicephalus</taxon>
        <taxon>Boophilus</taxon>
    </lineage>
</organism>
<keyword evidence="3" id="KW-1185">Reference proteome</keyword>